<name>A0AAT9GNG8_9CREN</name>
<dbReference type="AlphaFoldDB" id="A0AAT9GNG8"/>
<sequence length="39" mass="4285">MSNENDKEDWSITILLAEIGLLIGIILVLLKILPALAHT</sequence>
<reference evidence="2" key="1">
    <citation type="submission" date="2024-03" db="EMBL/GenBank/DDBJ databases">
        <title>Complete genome sequence of Sulfurisphaera javensis strain KD-1.</title>
        <authorList>
            <person name="Sakai H."/>
            <person name="Nur N."/>
            <person name="Suwanto A."/>
            <person name="Kurosawa N."/>
        </authorList>
    </citation>
    <scope>NUCLEOTIDE SEQUENCE</scope>
    <source>
        <strain evidence="2">KD-1</strain>
    </source>
</reference>
<dbReference type="EMBL" id="AP031322">
    <property type="protein sequence ID" value="BFH72253.1"/>
    <property type="molecule type" value="Genomic_DNA"/>
</dbReference>
<proteinExistence type="predicted"/>
<feature type="transmembrane region" description="Helical" evidence="1">
    <location>
        <begin position="12"/>
        <end position="33"/>
    </location>
</feature>
<keyword evidence="1" id="KW-1133">Transmembrane helix</keyword>
<keyword evidence="1" id="KW-0472">Membrane</keyword>
<keyword evidence="1" id="KW-0812">Transmembrane</keyword>
<gene>
    <name evidence="2" type="ORF">SJAV_01970</name>
</gene>
<protein>
    <submittedName>
        <fullName evidence="2">Uncharacterized protein</fullName>
    </submittedName>
</protein>
<accession>A0AAT9GNG8</accession>
<dbReference type="KEGG" id="sjv:SJAV_01970"/>
<evidence type="ECO:0000313" key="2">
    <source>
        <dbReference type="EMBL" id="BFH72253.1"/>
    </source>
</evidence>
<evidence type="ECO:0000256" key="1">
    <source>
        <dbReference type="SAM" id="Phobius"/>
    </source>
</evidence>
<organism evidence="2">
    <name type="scientific">Sulfurisphaera javensis</name>
    <dbReference type="NCBI Taxonomy" id="2049879"/>
    <lineage>
        <taxon>Archaea</taxon>
        <taxon>Thermoproteota</taxon>
        <taxon>Thermoprotei</taxon>
        <taxon>Sulfolobales</taxon>
        <taxon>Sulfolobaceae</taxon>
        <taxon>Sulfurisphaera</taxon>
    </lineage>
</organism>